<sequence length="282" mass="30021">MDALKERKNRYFLVSAIGALIALLSFLLFPFVTWNIRINASVISLAFAFPLNATFISQQAAAIWLCAILALGALIVSCLLIYRSRPFGGQTPVETQTQWGLYGLAGAGVLALIIQFIVVSNLGSSIKSNPSIFNALNSIDSSSSSSSVNSLLTSITDSSASYNIGAWLFLLGMLAVIVGAGIEILQRNPRLLQSLSPQPGSAPNPYQGQPGYPPAYPPQEANPYPPQTPSTPQQPGSGYSYPPQPPSTPQQPGSGYNYPPAPQPNPYASPQNPGQQPPADYR</sequence>
<keyword evidence="2" id="KW-0812">Transmembrane</keyword>
<feature type="transmembrane region" description="Helical" evidence="2">
    <location>
        <begin position="12"/>
        <end position="32"/>
    </location>
</feature>
<keyword evidence="2" id="KW-0472">Membrane</keyword>
<evidence type="ECO:0000256" key="1">
    <source>
        <dbReference type="SAM" id="MobiDB-lite"/>
    </source>
</evidence>
<dbReference type="EMBL" id="BNJG01000001">
    <property type="protein sequence ID" value="GHO54269.1"/>
    <property type="molecule type" value="Genomic_DNA"/>
</dbReference>
<keyword evidence="2" id="KW-1133">Transmembrane helix</keyword>
<feature type="transmembrane region" description="Helical" evidence="2">
    <location>
        <begin position="62"/>
        <end position="82"/>
    </location>
</feature>
<name>A0ABQ3UNI8_9CHLR</name>
<protein>
    <submittedName>
        <fullName evidence="3">Uncharacterized protein</fullName>
    </submittedName>
</protein>
<dbReference type="Proteomes" id="UP000654345">
    <property type="component" value="Unassembled WGS sequence"/>
</dbReference>
<comment type="caution">
    <text evidence="3">The sequence shown here is derived from an EMBL/GenBank/DDBJ whole genome shotgun (WGS) entry which is preliminary data.</text>
</comment>
<feature type="transmembrane region" description="Helical" evidence="2">
    <location>
        <begin position="102"/>
        <end position="120"/>
    </location>
</feature>
<evidence type="ECO:0000313" key="4">
    <source>
        <dbReference type="Proteomes" id="UP000654345"/>
    </source>
</evidence>
<accession>A0ABQ3UNI8</accession>
<feature type="region of interest" description="Disordered" evidence="1">
    <location>
        <begin position="195"/>
        <end position="282"/>
    </location>
</feature>
<feature type="compositionally biased region" description="Low complexity" evidence="1">
    <location>
        <begin position="230"/>
        <end position="241"/>
    </location>
</feature>
<reference evidence="3 4" key="1">
    <citation type="journal article" date="2021" name="Int. J. Syst. Evol. Microbiol.">
        <title>Reticulibacter mediterranei gen. nov., sp. nov., within the new family Reticulibacteraceae fam. nov., and Ktedonospora formicarum gen. nov., sp. nov., Ktedonobacter robiniae sp. nov., Dictyobacter formicarum sp. nov. and Dictyobacter arantiisoli sp. nov., belonging to the class Ktedonobacteria.</title>
        <authorList>
            <person name="Yabe S."/>
            <person name="Zheng Y."/>
            <person name="Wang C.M."/>
            <person name="Sakai Y."/>
            <person name="Abe K."/>
            <person name="Yokota A."/>
            <person name="Donadio S."/>
            <person name="Cavaletti L."/>
            <person name="Monciardini P."/>
        </authorList>
    </citation>
    <scope>NUCLEOTIDE SEQUENCE [LARGE SCALE GENOMIC DNA]</scope>
    <source>
        <strain evidence="3 4">SOSP1-30</strain>
    </source>
</reference>
<organism evidence="3 4">
    <name type="scientific">Ktedonobacter robiniae</name>
    <dbReference type="NCBI Taxonomy" id="2778365"/>
    <lineage>
        <taxon>Bacteria</taxon>
        <taxon>Bacillati</taxon>
        <taxon>Chloroflexota</taxon>
        <taxon>Ktedonobacteria</taxon>
        <taxon>Ktedonobacterales</taxon>
        <taxon>Ktedonobacteraceae</taxon>
        <taxon>Ktedonobacter</taxon>
    </lineage>
</organism>
<dbReference type="RefSeq" id="WP_201371003.1">
    <property type="nucleotide sequence ID" value="NZ_BNJG01000001.1"/>
</dbReference>
<keyword evidence="4" id="KW-1185">Reference proteome</keyword>
<evidence type="ECO:0000256" key="2">
    <source>
        <dbReference type="SAM" id="Phobius"/>
    </source>
</evidence>
<evidence type="ECO:0000313" key="3">
    <source>
        <dbReference type="EMBL" id="GHO54269.1"/>
    </source>
</evidence>
<proteinExistence type="predicted"/>
<feature type="transmembrane region" description="Helical" evidence="2">
    <location>
        <begin position="164"/>
        <end position="185"/>
    </location>
</feature>
<gene>
    <name evidence="3" type="ORF">KSB_27440</name>
</gene>